<accession>A0A073JUE3</accession>
<sequence>MFLIGISLNGGRYSQVKVNGDWKKYTEVVLKGEETFSKWEDMTYIGSGVLTDIKFAHLTIEEIKKIEETIHKI</sequence>
<protein>
    <submittedName>
        <fullName evidence="1">Uncharacterized protein</fullName>
    </submittedName>
</protein>
<evidence type="ECO:0000313" key="2">
    <source>
        <dbReference type="Proteomes" id="UP000027822"/>
    </source>
</evidence>
<gene>
    <name evidence="1" type="ORF">BAMA_10505</name>
</gene>
<dbReference type="Proteomes" id="UP000027822">
    <property type="component" value="Unassembled WGS sequence"/>
</dbReference>
<reference evidence="1 2" key="1">
    <citation type="submission" date="2014-06" db="EMBL/GenBank/DDBJ databases">
        <title>Draft genome sequence of Bacillus manliponensis JCM 15802 (MCCC 1A00708).</title>
        <authorList>
            <person name="Lai Q."/>
            <person name="Liu Y."/>
            <person name="Shao Z."/>
        </authorList>
    </citation>
    <scope>NUCLEOTIDE SEQUENCE [LARGE SCALE GENOMIC DNA]</scope>
    <source>
        <strain evidence="1 2">JCM 15802</strain>
    </source>
</reference>
<evidence type="ECO:0000313" key="1">
    <source>
        <dbReference type="EMBL" id="KEK17905.1"/>
    </source>
</evidence>
<comment type="caution">
    <text evidence="1">The sequence shown here is derived from an EMBL/GenBank/DDBJ whole genome shotgun (WGS) entry which is preliminary data.</text>
</comment>
<dbReference type="EMBL" id="JOTN01000020">
    <property type="protein sequence ID" value="KEK17905.1"/>
    <property type="molecule type" value="Genomic_DNA"/>
</dbReference>
<proteinExistence type="predicted"/>
<keyword evidence="2" id="KW-1185">Reference proteome</keyword>
<dbReference type="AlphaFoldDB" id="A0A073JUE3"/>
<organism evidence="1 2">
    <name type="scientific">Bacillus manliponensis</name>
    <dbReference type="NCBI Taxonomy" id="574376"/>
    <lineage>
        <taxon>Bacteria</taxon>
        <taxon>Bacillati</taxon>
        <taxon>Bacillota</taxon>
        <taxon>Bacilli</taxon>
        <taxon>Bacillales</taxon>
        <taxon>Bacillaceae</taxon>
        <taxon>Bacillus</taxon>
        <taxon>Bacillus cereus group</taxon>
    </lineage>
</organism>
<name>A0A073JUE3_9BACI</name>